<dbReference type="GO" id="GO:0140359">
    <property type="term" value="F:ABC-type transporter activity"/>
    <property type="evidence" value="ECO:0000318"/>
    <property type="project" value="GO_Central"/>
</dbReference>
<keyword evidence="3" id="KW-0813">Transport</keyword>
<feature type="transmembrane region" description="Helical" evidence="12">
    <location>
        <begin position="357"/>
        <end position="382"/>
    </location>
</feature>
<dbReference type="GO" id="GO:0005886">
    <property type="term" value="C:plasma membrane"/>
    <property type="evidence" value="ECO:0000318"/>
    <property type="project" value="GO_Central"/>
</dbReference>
<evidence type="ECO:0000256" key="5">
    <source>
        <dbReference type="ARBA" id="ARBA00022737"/>
    </source>
</evidence>
<dbReference type="FunFam" id="1.20.1560.10:FF:000013">
    <property type="entry name" value="ABC transporter C family member 2"/>
    <property type="match status" value="1"/>
</dbReference>
<dbReference type="OrthoDB" id="6500128at2759"/>
<feature type="region of interest" description="Disordered" evidence="11">
    <location>
        <begin position="1421"/>
        <end position="1465"/>
    </location>
</feature>
<keyword evidence="6" id="KW-0547">Nucleotide-binding</keyword>
<dbReference type="Proteomes" id="UP000000560">
    <property type="component" value="Chromosome VII"/>
</dbReference>
<feature type="transmembrane region" description="Helical" evidence="12">
    <location>
        <begin position="111"/>
        <end position="130"/>
    </location>
</feature>
<dbReference type="SUPFAM" id="SSF52540">
    <property type="entry name" value="P-loop containing nucleoside triphosphate hydrolases"/>
    <property type="match status" value="2"/>
</dbReference>
<dbReference type="Pfam" id="PF00664">
    <property type="entry name" value="ABC_membrane"/>
    <property type="match status" value="2"/>
</dbReference>
<feature type="compositionally biased region" description="Low complexity" evidence="11">
    <location>
        <begin position="927"/>
        <end position="939"/>
    </location>
</feature>
<dbReference type="CDD" id="cd18596">
    <property type="entry name" value="ABC_6TM_VMR1_D1_like"/>
    <property type="match status" value="1"/>
</dbReference>
<feature type="transmembrane region" description="Helical" evidence="12">
    <location>
        <begin position="173"/>
        <end position="199"/>
    </location>
</feature>
<dbReference type="SUPFAM" id="SSF90123">
    <property type="entry name" value="ABC transporter transmembrane region"/>
    <property type="match status" value="2"/>
</dbReference>
<feature type="domain" description="ABC transporter" evidence="13">
    <location>
        <begin position="1294"/>
        <end position="1589"/>
    </location>
</feature>
<dbReference type="KEGG" id="ani:ANIA_08957"/>
<gene>
    <name evidence="15" type="ORF">ANIA_08957</name>
</gene>
<reference evidence="16" key="2">
    <citation type="journal article" date="2009" name="Fungal Genet. Biol.">
        <title>The 2008 update of the Aspergillus nidulans genome annotation: a community effort.</title>
        <authorList>
            <person name="Wortman J.R."/>
            <person name="Gilsenan J.M."/>
            <person name="Joardar V."/>
            <person name="Deegan J."/>
            <person name="Clutterbuck J."/>
            <person name="Andersen M.R."/>
            <person name="Archer D."/>
            <person name="Bencina M."/>
            <person name="Braus G."/>
            <person name="Coutinho P."/>
            <person name="von Dohren H."/>
            <person name="Doonan J."/>
            <person name="Driessen A.J."/>
            <person name="Durek P."/>
            <person name="Espeso E."/>
            <person name="Fekete E."/>
            <person name="Flipphi M."/>
            <person name="Estrada C.G."/>
            <person name="Geysens S."/>
            <person name="Goldman G."/>
            <person name="de Groot P.W."/>
            <person name="Hansen K."/>
            <person name="Harris S.D."/>
            <person name="Heinekamp T."/>
            <person name="Helmstaedt K."/>
            <person name="Henrissat B."/>
            <person name="Hofmann G."/>
            <person name="Homan T."/>
            <person name="Horio T."/>
            <person name="Horiuchi H."/>
            <person name="James S."/>
            <person name="Jones M."/>
            <person name="Karaffa L."/>
            <person name="Karanyi Z."/>
            <person name="Kato M."/>
            <person name="Keller N."/>
            <person name="Kelly D.E."/>
            <person name="Kiel J.A."/>
            <person name="Kim J.M."/>
            <person name="van der Klei I.J."/>
            <person name="Klis F.M."/>
            <person name="Kovalchuk A."/>
            <person name="Krasevec N."/>
            <person name="Kubicek C.P."/>
            <person name="Liu B."/>
            <person name="Maccabe A."/>
            <person name="Meyer V."/>
            <person name="Mirabito P."/>
            <person name="Miskei M."/>
            <person name="Mos M."/>
            <person name="Mullins J."/>
            <person name="Nelson D.R."/>
            <person name="Nielsen J."/>
            <person name="Oakley B.R."/>
            <person name="Osmani S.A."/>
            <person name="Pakula T."/>
            <person name="Paszewski A."/>
            <person name="Paulsen I."/>
            <person name="Pilsyk S."/>
            <person name="Pocsi I."/>
            <person name="Punt P.J."/>
            <person name="Ram A.F."/>
            <person name="Ren Q."/>
            <person name="Robellet X."/>
            <person name="Robson G."/>
            <person name="Seiboth B."/>
            <person name="van Solingen P."/>
            <person name="Specht T."/>
            <person name="Sun J."/>
            <person name="Taheri-Talesh N."/>
            <person name="Takeshita N."/>
            <person name="Ussery D."/>
            <person name="vanKuyk P.A."/>
            <person name="Visser H."/>
            <person name="van de Vondervoort P.J."/>
            <person name="de Vries R.P."/>
            <person name="Walton J."/>
            <person name="Xiang X."/>
            <person name="Xiong Y."/>
            <person name="Zeng A.P."/>
            <person name="Brandt B.W."/>
            <person name="Cornell M.J."/>
            <person name="van den Hondel C.A."/>
            <person name="Visser J."/>
            <person name="Oliver S.G."/>
            <person name="Turner G."/>
        </authorList>
    </citation>
    <scope>GENOME REANNOTATION</scope>
    <source>
        <strain evidence="16">FGSC A4 / ATCC 38163 / CBS 112.46 / NRRL 194 / M139</strain>
    </source>
</reference>
<feature type="compositionally biased region" description="Low complexity" evidence="11">
    <location>
        <begin position="1455"/>
        <end position="1465"/>
    </location>
</feature>
<feature type="transmembrane region" description="Helical" evidence="12">
    <location>
        <begin position="1106"/>
        <end position="1130"/>
    </location>
</feature>
<evidence type="ECO:0000259" key="14">
    <source>
        <dbReference type="PROSITE" id="PS50929"/>
    </source>
</evidence>
<evidence type="ECO:0000256" key="3">
    <source>
        <dbReference type="ARBA" id="ARBA00022448"/>
    </source>
</evidence>
<feature type="domain" description="ABC transmembrane type-1" evidence="14">
    <location>
        <begin position="977"/>
        <end position="1259"/>
    </location>
</feature>
<name>Q5ARX3_EMENI</name>
<dbReference type="GO" id="GO:0005524">
    <property type="term" value="F:ATP binding"/>
    <property type="evidence" value="ECO:0007669"/>
    <property type="project" value="UniProtKB-KW"/>
</dbReference>
<dbReference type="InterPro" id="IPR050173">
    <property type="entry name" value="ABC_transporter_C-like"/>
</dbReference>
<evidence type="ECO:0000256" key="4">
    <source>
        <dbReference type="ARBA" id="ARBA00022692"/>
    </source>
</evidence>
<evidence type="ECO:0000313" key="16">
    <source>
        <dbReference type="Proteomes" id="UP000000560"/>
    </source>
</evidence>
<evidence type="ECO:0000256" key="9">
    <source>
        <dbReference type="ARBA" id="ARBA00023136"/>
    </source>
</evidence>
<feature type="domain" description="ABC transmembrane type-1" evidence="14">
    <location>
        <begin position="441"/>
        <end position="626"/>
    </location>
</feature>
<feature type="compositionally biased region" description="Polar residues" evidence="11">
    <location>
        <begin position="1438"/>
        <end position="1454"/>
    </location>
</feature>
<evidence type="ECO:0000256" key="6">
    <source>
        <dbReference type="ARBA" id="ARBA00022741"/>
    </source>
</evidence>
<dbReference type="GO" id="GO:0005737">
    <property type="term" value="C:cytoplasm"/>
    <property type="evidence" value="ECO:0007669"/>
    <property type="project" value="UniProtKB-ARBA"/>
</dbReference>
<dbReference type="Gene3D" id="1.20.1560.10">
    <property type="entry name" value="ABC transporter type 1, transmembrane domain"/>
    <property type="match status" value="2"/>
</dbReference>
<feature type="domain" description="ABC transporter" evidence="13">
    <location>
        <begin position="653"/>
        <end position="907"/>
    </location>
</feature>
<accession>C8VL98</accession>
<dbReference type="InterPro" id="IPR003439">
    <property type="entry name" value="ABC_transporter-like_ATP-bd"/>
</dbReference>
<feature type="compositionally biased region" description="Acidic residues" evidence="11">
    <location>
        <begin position="423"/>
        <end position="435"/>
    </location>
</feature>
<feature type="region of interest" description="Disordered" evidence="11">
    <location>
        <begin position="412"/>
        <end position="435"/>
    </location>
</feature>
<feature type="compositionally biased region" description="Low complexity" evidence="11">
    <location>
        <begin position="1421"/>
        <end position="1432"/>
    </location>
</feature>
<dbReference type="InterPro" id="IPR003593">
    <property type="entry name" value="AAA+_ATPase"/>
</dbReference>
<dbReference type="PANTHER" id="PTHR24223:SF456">
    <property type="entry name" value="MULTIDRUG RESISTANCE-ASSOCIATED PROTEIN LETHAL(2)03659"/>
    <property type="match status" value="1"/>
</dbReference>
<feature type="transmembrane region" description="Helical" evidence="12">
    <location>
        <begin position="211"/>
        <end position="231"/>
    </location>
</feature>
<feature type="transmembrane region" description="Helical" evidence="12">
    <location>
        <begin position="1017"/>
        <end position="1047"/>
    </location>
</feature>
<dbReference type="SMART" id="SM00382">
    <property type="entry name" value="AAA"/>
    <property type="match status" value="2"/>
</dbReference>
<dbReference type="FunFam" id="1.20.1560.10:FF:000092">
    <property type="entry name" value="ABC bile acid transporter"/>
    <property type="match status" value="1"/>
</dbReference>
<dbReference type="RefSeq" id="XP_682226.1">
    <property type="nucleotide sequence ID" value="XM_677134.1"/>
</dbReference>
<proteinExistence type="inferred from homology"/>
<dbReference type="PROSITE" id="PS50929">
    <property type="entry name" value="ABC_TM1F"/>
    <property type="match status" value="2"/>
</dbReference>
<keyword evidence="4 12" id="KW-0812">Transmembrane</keyword>
<accession>Q5ARX3</accession>
<feature type="transmembrane region" description="Helical" evidence="12">
    <location>
        <begin position="1204"/>
        <end position="1225"/>
    </location>
</feature>
<dbReference type="eggNOG" id="KOG0054">
    <property type="taxonomic scope" value="Eukaryota"/>
</dbReference>
<evidence type="ECO:0000256" key="1">
    <source>
        <dbReference type="ARBA" id="ARBA00004141"/>
    </source>
</evidence>
<keyword evidence="10" id="KW-0325">Glycoprotein</keyword>
<dbReference type="EMBL" id="BN001307">
    <property type="protein sequence ID" value="CBF84572.1"/>
    <property type="molecule type" value="Genomic_DNA"/>
</dbReference>
<feature type="compositionally biased region" description="Basic and acidic residues" evidence="11">
    <location>
        <begin position="913"/>
        <end position="923"/>
    </location>
</feature>
<sequence>MYDVTLFTGKGLEFISGNFASLAPDGNKLLSLHLPTLVPRHANCGSSNGSNSQLSAIDVGYTASRRGTIRLPLEDEYDALLDSAGHEYIDEDGEATEHSVFEFEKAEKWQAWSIATLSVLGFAVSLAQAVVVTCAGARGRHFMAISWVGMVGWMAMCIQPVSLLTERSCVKRYWLGISSFWASLVCILGIATQTIILWGNGHTVTINSASTILLSTQIAISSLRATVSILIPRRPNVYFEGQVVDQELTVSAYNRFTYGWTTDLLNFASKNRSLNIDDLPKLPFTARAETVHFKLQQFQAGRKLWVALIKRHVRALIVQGFLSLVVCVLGFGPQVALYEILKSLEERAVLQTDSTVVWMWVAGLGLLLALSSSIESWLWWLIYSDLWIPIYEGLSGLIFAKSMRCKNVNSPKTRAAQEHGGWEDEGEEDGEGEEQEQNCQSIINLAAVDAKRIADFVTFSYLIPSCVLRLAIAGGFLVRLIGWPSLLAGIGGAVLLAPLNSWLTKRYARAQEEFMKSSDKRTSTVTEVLQGIRQIKFGALEQQWQDRIKEKRETELDLLWKTSVYTTGMVSVWIMGPLLLSAISLTVYALTRGELSPSVAFTALSIFSSLESSLASLPDLFSKAMEAKISADRIDTYLSSAEKMSNTSDVERITFKDATVAWPSEDENDWETDTDRFALRHLTLEFPVKGLSMIVGKSGSGKSLLLASILGECDILAGSVKVPRAPPPSQRFDHLALRENWIIDTAIAYVAQSPWMENASIKENILFGLPYDRQRYRQTIFASGLEKDMTMLPDGDLTDIGANGINLSGGQRWRVSFARALYSRAGILIMDDIFSALDAETGRHVYEHALTGELGHNRTRILATHHVGLCLPRTDYCVLLENGFVTHAGTVAELNATGELTNLMGKAEISRERAEPPLRELPKPKRSSAASTGRRSSAFSARTIPKFNQEEKRETGAISMKVYISYLNRGGKVWWWILAFLAYAAFMALLVGRSWWVSIWTGDSTRKGEPRASGHDLMFYLTIYIAISMAACLIGTLRCLALALAFISSSRALFNDLLGTILRAPLRWLDTVPLGRILNRFTSDIYLLDWRLGYDIGHVLYKLLELVGILVAGVAVSPLLLFLACVLLALCMRLCSVYLAGVREIKRLESTAKSPVMEKFGSSLSGLSTIRAFNKAETYIADMHTLITRHAQASWYLWLFNRWLGFWMALVGALFSTLTASLLVYMPGVSAALAGFAMSFALQYNYAVAMGLRFYANVEIDMNATERVLEYANIETESQSGYTPPASWPTKGRIEVEDLEVSYAPDLPPVLNGVSFVVDNNQRIGVVGRTGAGKSSLTLALFRFLEARRGRIMMDGLDIGHVKLSELRSRLAIIPQDPVLFSGTIRSNLDPFGEHSDLELFNALERVHLLRFEDTSTLASSSASASCSGSEAYPPSDGSRSPTTTAGTSPTDPMSASITLTASSTSTSKAKETGFFASLSSPVTTNGGNLSHGQRQLLCLARAILTRPKIMVLDEATSAVDMETDALIQQSIRTEFGRSDSSLLVIAHRLSTIADFDKILVLDAGRVVESGAPRELLKTEGGMFRALVERSGEREVVEKIILASLSQNCMK</sequence>
<dbReference type="InterPro" id="IPR027417">
    <property type="entry name" value="P-loop_NTPase"/>
</dbReference>
<evidence type="ECO:0000256" key="2">
    <source>
        <dbReference type="ARBA" id="ARBA00009726"/>
    </source>
</evidence>
<dbReference type="Gene3D" id="3.40.50.300">
    <property type="entry name" value="P-loop containing nucleotide triphosphate hydrolases"/>
    <property type="match status" value="2"/>
</dbReference>
<keyword evidence="8 12" id="KW-1133">Transmembrane helix</keyword>
<dbReference type="CDD" id="cd03250">
    <property type="entry name" value="ABCC_MRP_domain1"/>
    <property type="match status" value="1"/>
</dbReference>
<feature type="transmembrane region" description="Helical" evidence="12">
    <location>
        <begin position="973"/>
        <end position="996"/>
    </location>
</feature>
<dbReference type="InterPro" id="IPR017871">
    <property type="entry name" value="ABC_transporter-like_CS"/>
</dbReference>
<feature type="transmembrane region" description="Helical" evidence="12">
    <location>
        <begin position="459"/>
        <end position="477"/>
    </location>
</feature>
<evidence type="ECO:0000256" key="7">
    <source>
        <dbReference type="ARBA" id="ARBA00022840"/>
    </source>
</evidence>
<evidence type="ECO:0000313" key="15">
    <source>
        <dbReference type="EMBL" id="CBF84572.1"/>
    </source>
</evidence>
<comment type="subcellular location">
    <subcellularLocation>
        <location evidence="1">Membrane</location>
        <topology evidence="1">Multi-pass membrane protein</topology>
    </subcellularLocation>
</comment>
<dbReference type="PROSITE" id="PS50893">
    <property type="entry name" value="ABC_TRANSPORTER_2"/>
    <property type="match status" value="2"/>
</dbReference>
<dbReference type="GeneID" id="2868267"/>
<keyword evidence="9 12" id="KW-0472">Membrane</keyword>
<dbReference type="OMA" id="NTNIFRD"/>
<feature type="transmembrane region" description="Helical" evidence="12">
    <location>
        <begin position="570"/>
        <end position="590"/>
    </location>
</feature>
<dbReference type="InterPro" id="IPR011527">
    <property type="entry name" value="ABC1_TM_dom"/>
</dbReference>
<reference evidence="16" key="1">
    <citation type="journal article" date="2005" name="Nature">
        <title>Sequencing of Aspergillus nidulans and comparative analysis with A. fumigatus and A. oryzae.</title>
        <authorList>
            <person name="Galagan J.E."/>
            <person name="Calvo S.E."/>
            <person name="Cuomo C."/>
            <person name="Ma L.J."/>
            <person name="Wortman J.R."/>
            <person name="Batzoglou S."/>
            <person name="Lee S.I."/>
            <person name="Basturkmen M."/>
            <person name="Spevak C.C."/>
            <person name="Clutterbuck J."/>
            <person name="Kapitonov V."/>
            <person name="Jurka J."/>
            <person name="Scazzocchio C."/>
            <person name="Farman M."/>
            <person name="Butler J."/>
            <person name="Purcell S."/>
            <person name="Harris S."/>
            <person name="Braus G.H."/>
            <person name="Draht O."/>
            <person name="Busch S."/>
            <person name="D'Enfert C."/>
            <person name="Bouchier C."/>
            <person name="Goldman G.H."/>
            <person name="Bell-Pedersen D."/>
            <person name="Griffiths-Jones S."/>
            <person name="Doonan J.H."/>
            <person name="Yu J."/>
            <person name="Vienken K."/>
            <person name="Pain A."/>
            <person name="Freitag M."/>
            <person name="Selker E.U."/>
            <person name="Archer D.B."/>
            <person name="Penalva M.A."/>
            <person name="Oakley B.R."/>
            <person name="Momany M."/>
            <person name="Tanaka T."/>
            <person name="Kumagai T."/>
            <person name="Asai K."/>
            <person name="Machida M."/>
            <person name="Nierman W.C."/>
            <person name="Denning D.W."/>
            <person name="Caddick M."/>
            <person name="Hynes M."/>
            <person name="Paoletti M."/>
            <person name="Fischer R."/>
            <person name="Miller B."/>
            <person name="Dyer P."/>
            <person name="Sachs M.S."/>
            <person name="Osmani S.A."/>
            <person name="Birren B.W."/>
        </authorList>
    </citation>
    <scope>NUCLEOTIDE SEQUENCE [LARGE SCALE GENOMIC DNA]</scope>
    <source>
        <strain evidence="16">FGSC A4 / ATCC 38163 / CBS 112.46 / NRRL 194 / M139</strain>
    </source>
</reference>
<organism evidence="15 16">
    <name type="scientific">Emericella nidulans (strain FGSC A4 / ATCC 38163 / CBS 112.46 / NRRL 194 / M139)</name>
    <name type="common">Aspergillus nidulans</name>
    <dbReference type="NCBI Taxonomy" id="227321"/>
    <lineage>
        <taxon>Eukaryota</taxon>
        <taxon>Fungi</taxon>
        <taxon>Dikarya</taxon>
        <taxon>Ascomycota</taxon>
        <taxon>Pezizomycotina</taxon>
        <taxon>Eurotiomycetes</taxon>
        <taxon>Eurotiomycetidae</taxon>
        <taxon>Eurotiales</taxon>
        <taxon>Aspergillaceae</taxon>
        <taxon>Aspergillus</taxon>
        <taxon>Aspergillus subgen. Nidulantes</taxon>
    </lineage>
</organism>
<dbReference type="GO" id="GO:0055085">
    <property type="term" value="P:transmembrane transport"/>
    <property type="evidence" value="ECO:0000318"/>
    <property type="project" value="GO_Central"/>
</dbReference>
<feature type="transmembrane region" description="Helical" evidence="12">
    <location>
        <begin position="483"/>
        <end position="503"/>
    </location>
</feature>
<dbReference type="PANTHER" id="PTHR24223">
    <property type="entry name" value="ATP-BINDING CASSETTE SUB-FAMILY C"/>
    <property type="match status" value="1"/>
</dbReference>
<dbReference type="STRING" id="227321.Q5ARX3"/>
<dbReference type="InParanoid" id="Q5ARX3"/>
<dbReference type="GO" id="GO:0016887">
    <property type="term" value="F:ATP hydrolysis activity"/>
    <property type="evidence" value="ECO:0007669"/>
    <property type="project" value="InterPro"/>
</dbReference>
<keyword evidence="16" id="KW-1185">Reference proteome</keyword>
<feature type="transmembrane region" description="Helical" evidence="12">
    <location>
        <begin position="142"/>
        <end position="161"/>
    </location>
</feature>
<comment type="similarity">
    <text evidence="2">Belongs to the ABC transporter superfamily. ABCC family. Conjugate transporter (TC 3.A.1.208) subfamily.</text>
</comment>
<evidence type="ECO:0000256" key="10">
    <source>
        <dbReference type="ARBA" id="ARBA00023180"/>
    </source>
</evidence>
<evidence type="ECO:0000256" key="8">
    <source>
        <dbReference type="ARBA" id="ARBA00022989"/>
    </source>
</evidence>
<feature type="region of interest" description="Disordered" evidence="11">
    <location>
        <begin position="913"/>
        <end position="939"/>
    </location>
</feature>
<dbReference type="CDD" id="cd03244">
    <property type="entry name" value="ABCC_MRP_domain2"/>
    <property type="match status" value="1"/>
</dbReference>
<keyword evidence="7" id="KW-0067">ATP-binding</keyword>
<dbReference type="InterPro" id="IPR036640">
    <property type="entry name" value="ABC1_TM_sf"/>
</dbReference>
<evidence type="ECO:0000256" key="12">
    <source>
        <dbReference type="SAM" id="Phobius"/>
    </source>
</evidence>
<dbReference type="HOGENOM" id="CLU_000604_27_6_1"/>
<feature type="transmembrane region" description="Helical" evidence="12">
    <location>
        <begin position="313"/>
        <end position="337"/>
    </location>
</feature>
<protein>
    <submittedName>
        <fullName evidence="15">ABC transporter (Eurofung)</fullName>
    </submittedName>
</protein>
<dbReference type="PROSITE" id="PS00211">
    <property type="entry name" value="ABC_TRANSPORTER_1"/>
    <property type="match status" value="1"/>
</dbReference>
<evidence type="ECO:0000259" key="13">
    <source>
        <dbReference type="PROSITE" id="PS50893"/>
    </source>
</evidence>
<dbReference type="Pfam" id="PF00005">
    <property type="entry name" value="ABC_tran"/>
    <property type="match status" value="2"/>
</dbReference>
<keyword evidence="5" id="KW-0677">Repeat</keyword>
<dbReference type="FunFam" id="3.40.50.300:FF:000825">
    <property type="entry name" value="ABC bile acid transporter"/>
    <property type="match status" value="1"/>
</dbReference>
<dbReference type="CDD" id="cd18604">
    <property type="entry name" value="ABC_6TM_VMR1_D2_like"/>
    <property type="match status" value="1"/>
</dbReference>
<evidence type="ECO:0000256" key="11">
    <source>
        <dbReference type="SAM" id="MobiDB-lite"/>
    </source>
</evidence>